<dbReference type="InterPro" id="IPR001126">
    <property type="entry name" value="UmuC"/>
</dbReference>
<dbReference type="Gene3D" id="1.10.150.20">
    <property type="entry name" value="5' to 3' exonuclease, C-terminal subdomain"/>
    <property type="match status" value="1"/>
</dbReference>
<dbReference type="AlphaFoldDB" id="A0A368KZS9"/>
<dbReference type="SUPFAM" id="SSF100879">
    <property type="entry name" value="Lesion bypass DNA polymerase (Y-family), little finger domain"/>
    <property type="match status" value="1"/>
</dbReference>
<sequence length="421" mass="46626">MTGDAWLGAAPQETLGYLLLDFNAYFASVEQQLDKNLRGRPVAVVPLMADSTCCIAASYEAKAFGVTTGVGVAQARRLCPELVLIEARHAVYVEFHQRALKVIDQVVPLQEVLSIDEMRCALPARWQSPSRARQIGVQLKEAICDELGACMRTSVGIAPNGLLAKLASEMQKPDGLVILQAQDLPAKIAALPAQRLSGIGPRMAQRLAAYGVHSIGQLWQLNPAQMRIIWGGVAGLDFYDRLRGLERRLPARERQSITHSHVLPPHERTLAGALGVLDRLMQKAAMRLRKENLLATAMYLGVRMVDRHKWSAEIRFAATNSTPALLATLRDLWDKDFLMLAQQKRQPLKVGIGLFGLRQPHQTTADLFEQPTTRPDVAAVLDRLNQRFGKNTVYFGSAHHSRDSAPMRIAFNRIPDIETEA</sequence>
<dbReference type="GO" id="GO:0006281">
    <property type="term" value="P:DNA repair"/>
    <property type="evidence" value="ECO:0007669"/>
    <property type="project" value="InterPro"/>
</dbReference>
<dbReference type="Pfam" id="PF00817">
    <property type="entry name" value="IMS"/>
    <property type="match status" value="1"/>
</dbReference>
<proteinExistence type="inferred from homology"/>
<comment type="caution">
    <text evidence="3">The sequence shown here is derived from an EMBL/GenBank/DDBJ whole genome shotgun (WGS) entry which is preliminary data.</text>
</comment>
<dbReference type="GO" id="GO:0005829">
    <property type="term" value="C:cytosol"/>
    <property type="evidence" value="ECO:0007669"/>
    <property type="project" value="TreeGrafter"/>
</dbReference>
<evidence type="ECO:0000313" key="4">
    <source>
        <dbReference type="Proteomes" id="UP000252357"/>
    </source>
</evidence>
<protein>
    <submittedName>
        <fullName evidence="3">DNA-directed DNA polymerase</fullName>
    </submittedName>
</protein>
<evidence type="ECO:0000259" key="2">
    <source>
        <dbReference type="PROSITE" id="PS50173"/>
    </source>
</evidence>
<dbReference type="GO" id="GO:0003684">
    <property type="term" value="F:damaged DNA binding"/>
    <property type="evidence" value="ECO:0007669"/>
    <property type="project" value="InterPro"/>
</dbReference>
<dbReference type="InterPro" id="IPR043502">
    <property type="entry name" value="DNA/RNA_pol_sf"/>
</dbReference>
<dbReference type="PROSITE" id="PS50173">
    <property type="entry name" value="UMUC"/>
    <property type="match status" value="1"/>
</dbReference>
<keyword evidence="3" id="KW-0239">DNA-directed DNA polymerase</keyword>
<feature type="domain" description="UmuC" evidence="2">
    <location>
        <begin position="17"/>
        <end position="200"/>
    </location>
</feature>
<dbReference type="Proteomes" id="UP000252357">
    <property type="component" value="Unassembled WGS sequence"/>
</dbReference>
<dbReference type="GO" id="GO:0009432">
    <property type="term" value="P:SOS response"/>
    <property type="evidence" value="ECO:0007669"/>
    <property type="project" value="TreeGrafter"/>
</dbReference>
<dbReference type="CDD" id="cd00424">
    <property type="entry name" value="PolY"/>
    <property type="match status" value="1"/>
</dbReference>
<dbReference type="Gene3D" id="3.30.1490.100">
    <property type="entry name" value="DNA polymerase, Y-family, little finger domain"/>
    <property type="match status" value="1"/>
</dbReference>
<dbReference type="PANTHER" id="PTHR11076">
    <property type="entry name" value="DNA REPAIR POLYMERASE UMUC / TRANSFERASE FAMILY MEMBER"/>
    <property type="match status" value="1"/>
</dbReference>
<dbReference type="InterPro" id="IPR017961">
    <property type="entry name" value="DNA_pol_Y-fam_little_finger"/>
</dbReference>
<keyword evidence="4" id="KW-1185">Reference proteome</keyword>
<dbReference type="InterPro" id="IPR043128">
    <property type="entry name" value="Rev_trsase/Diguanyl_cyclase"/>
</dbReference>
<accession>A0A368KZS9</accession>
<dbReference type="Gene3D" id="3.40.1170.60">
    <property type="match status" value="1"/>
</dbReference>
<organism evidence="3 4">
    <name type="scientific">Parvibium lacunae</name>
    <dbReference type="NCBI Taxonomy" id="1888893"/>
    <lineage>
        <taxon>Bacteria</taxon>
        <taxon>Pseudomonadati</taxon>
        <taxon>Pseudomonadota</taxon>
        <taxon>Betaproteobacteria</taxon>
        <taxon>Burkholderiales</taxon>
        <taxon>Alcaligenaceae</taxon>
        <taxon>Parvibium</taxon>
    </lineage>
</organism>
<dbReference type="GO" id="GO:0003887">
    <property type="term" value="F:DNA-directed DNA polymerase activity"/>
    <property type="evidence" value="ECO:0007669"/>
    <property type="project" value="UniProtKB-KW"/>
</dbReference>
<keyword evidence="3" id="KW-0808">Transferase</keyword>
<dbReference type="SUPFAM" id="SSF56672">
    <property type="entry name" value="DNA/RNA polymerases"/>
    <property type="match status" value="1"/>
</dbReference>
<dbReference type="InterPro" id="IPR036775">
    <property type="entry name" value="DNA_pol_Y-fam_lit_finger_sf"/>
</dbReference>
<comment type="similarity">
    <text evidence="1">Belongs to the DNA polymerase type-Y family.</text>
</comment>
<dbReference type="RefSeq" id="WP_114403405.1">
    <property type="nucleotide sequence ID" value="NZ_QPGB01000005.1"/>
</dbReference>
<reference evidence="3 4" key="1">
    <citation type="journal article" date="2018" name="Int. J. Syst. Evol. Microbiol.">
        <title>Parvibium lacunae gen. nov., sp. nov., a new member of the family Alcaligenaceae isolated from a freshwater pond.</title>
        <authorList>
            <person name="Chen W.M."/>
            <person name="Xie P.B."/>
            <person name="Hsu M.Y."/>
            <person name="Sheu S.Y."/>
        </authorList>
    </citation>
    <scope>NUCLEOTIDE SEQUENCE [LARGE SCALE GENOMIC DNA]</scope>
    <source>
        <strain evidence="3 4">KMB9</strain>
    </source>
</reference>
<dbReference type="Gene3D" id="3.30.70.270">
    <property type="match status" value="1"/>
</dbReference>
<dbReference type="PANTHER" id="PTHR11076:SF33">
    <property type="entry name" value="DNA POLYMERASE KAPPA"/>
    <property type="match status" value="1"/>
</dbReference>
<dbReference type="InterPro" id="IPR050116">
    <property type="entry name" value="DNA_polymerase-Y"/>
</dbReference>
<dbReference type="GO" id="GO:0042276">
    <property type="term" value="P:error-prone translesion synthesis"/>
    <property type="evidence" value="ECO:0007669"/>
    <property type="project" value="TreeGrafter"/>
</dbReference>
<dbReference type="OrthoDB" id="9808813at2"/>
<dbReference type="Pfam" id="PF11799">
    <property type="entry name" value="IMS_C"/>
    <property type="match status" value="1"/>
</dbReference>
<evidence type="ECO:0000313" key="3">
    <source>
        <dbReference type="EMBL" id="RCS56803.1"/>
    </source>
</evidence>
<keyword evidence="3" id="KW-0548">Nucleotidyltransferase</keyword>
<gene>
    <name evidence="3" type="ORF">DU000_10710</name>
</gene>
<dbReference type="EMBL" id="QPGB01000005">
    <property type="protein sequence ID" value="RCS56803.1"/>
    <property type="molecule type" value="Genomic_DNA"/>
</dbReference>
<evidence type="ECO:0000256" key="1">
    <source>
        <dbReference type="ARBA" id="ARBA00010945"/>
    </source>
</evidence>
<name>A0A368KZS9_9BURK</name>